<gene>
    <name evidence="2" type="ORF">SAMN05216167_102715</name>
</gene>
<dbReference type="AlphaFoldDB" id="A0A1I1MV72"/>
<name>A0A1I1MV72_9BACT</name>
<proteinExistence type="predicted"/>
<organism evidence="2 3">
    <name type="scientific">Spirosoma endophyticum</name>
    <dbReference type="NCBI Taxonomy" id="662367"/>
    <lineage>
        <taxon>Bacteria</taxon>
        <taxon>Pseudomonadati</taxon>
        <taxon>Bacteroidota</taxon>
        <taxon>Cytophagia</taxon>
        <taxon>Cytophagales</taxon>
        <taxon>Cytophagaceae</taxon>
        <taxon>Spirosoma</taxon>
    </lineage>
</organism>
<dbReference type="Proteomes" id="UP000198598">
    <property type="component" value="Unassembled WGS sequence"/>
</dbReference>
<dbReference type="EMBL" id="FOLQ01000002">
    <property type="protein sequence ID" value="SFC89016.1"/>
    <property type="molecule type" value="Genomic_DNA"/>
</dbReference>
<feature type="transmembrane region" description="Helical" evidence="1">
    <location>
        <begin position="15"/>
        <end position="34"/>
    </location>
</feature>
<evidence type="ECO:0000313" key="2">
    <source>
        <dbReference type="EMBL" id="SFC89016.1"/>
    </source>
</evidence>
<reference evidence="2 3" key="1">
    <citation type="submission" date="2016-10" db="EMBL/GenBank/DDBJ databases">
        <authorList>
            <person name="de Groot N.N."/>
        </authorList>
    </citation>
    <scope>NUCLEOTIDE SEQUENCE [LARGE SCALE GENOMIC DNA]</scope>
    <source>
        <strain evidence="2 3">DSM 26130</strain>
    </source>
</reference>
<protein>
    <submittedName>
        <fullName evidence="2">Uncharacterized protein</fullName>
    </submittedName>
</protein>
<keyword evidence="1" id="KW-1133">Transmembrane helix</keyword>
<evidence type="ECO:0000256" key="1">
    <source>
        <dbReference type="SAM" id="Phobius"/>
    </source>
</evidence>
<keyword evidence="1" id="KW-0812">Transmembrane</keyword>
<evidence type="ECO:0000313" key="3">
    <source>
        <dbReference type="Proteomes" id="UP000198598"/>
    </source>
</evidence>
<accession>A0A1I1MV72</accession>
<keyword evidence="3" id="KW-1185">Reference proteome</keyword>
<keyword evidence="1" id="KW-0472">Membrane</keyword>
<sequence>MPSVKTKLSVKVPKIDPLSVVLAISILASSYLVYKQKQKVDVKTGIVDNKAKG</sequence>